<dbReference type="GeneID" id="61882318"/>
<dbReference type="EMBL" id="OBKZ01000056">
    <property type="protein sequence ID" value="SOB55453.1"/>
    <property type="molecule type" value="Genomic_DNA"/>
</dbReference>
<dbReference type="Proteomes" id="UP000216897">
    <property type="component" value="Unassembled WGS sequence"/>
</dbReference>
<dbReference type="Gene3D" id="1.20.120.1220">
    <property type="match status" value="1"/>
</dbReference>
<dbReference type="AlphaFoldDB" id="A0AAX2HEY6"/>
<reference evidence="4 6" key="2">
    <citation type="submission" date="2017-08" db="EMBL/GenBank/DDBJ databases">
        <authorList>
            <person name="Chaillou S."/>
        </authorList>
    </citation>
    <scope>NUCLEOTIDE SEQUENCE [LARGE SCALE GENOMIC DNA]</scope>
    <source>
        <strain evidence="4 6">MFPA15A1205</strain>
    </source>
</reference>
<organism evidence="4 6">
    <name type="scientific">Pseudomonas lundensis</name>
    <dbReference type="NCBI Taxonomy" id="86185"/>
    <lineage>
        <taxon>Bacteria</taxon>
        <taxon>Pseudomonadati</taxon>
        <taxon>Pseudomonadota</taxon>
        <taxon>Gammaproteobacteria</taxon>
        <taxon>Pseudomonadales</taxon>
        <taxon>Pseudomonadaceae</taxon>
        <taxon>Pseudomonas</taxon>
    </lineage>
</organism>
<sequence>MTQLLILFLWLAACALQDLYQRQIANTLTLGGMALAVLYLLWSGHTWLGAPPSEALVALLIALVLTLPGYALNKFGAGDVKLLVTLALATDRLTVLGTFIGAGLCAALWLLIASKILPLVYQRVTTPAPGDPGPLSKKVPFAPFLLAGFALATLCMP</sequence>
<protein>
    <submittedName>
        <fullName evidence="4">Peptidase A24A, prepilin type IV</fullName>
    </submittedName>
    <submittedName>
        <fullName evidence="3">Prepilin peptidase</fullName>
    </submittedName>
</protein>
<dbReference type="GO" id="GO:0016020">
    <property type="term" value="C:membrane"/>
    <property type="evidence" value="ECO:0007669"/>
    <property type="project" value="InterPro"/>
</dbReference>
<proteinExistence type="predicted"/>
<name>A0AAX2HEY6_9PSED</name>
<feature type="transmembrane region" description="Helical" evidence="1">
    <location>
        <begin position="93"/>
        <end position="113"/>
    </location>
</feature>
<dbReference type="Proteomes" id="UP000219564">
    <property type="component" value="Unassembled WGS sequence"/>
</dbReference>
<keyword evidence="1" id="KW-0472">Membrane</keyword>
<keyword evidence="5" id="KW-1185">Reference proteome</keyword>
<evidence type="ECO:0000259" key="2">
    <source>
        <dbReference type="Pfam" id="PF01478"/>
    </source>
</evidence>
<evidence type="ECO:0000313" key="5">
    <source>
        <dbReference type="Proteomes" id="UP000216897"/>
    </source>
</evidence>
<comment type="caution">
    <text evidence="4">The sequence shown here is derived from an EMBL/GenBank/DDBJ whole genome shotgun (WGS) entry which is preliminary data.</text>
</comment>
<evidence type="ECO:0000313" key="6">
    <source>
        <dbReference type="Proteomes" id="UP000219564"/>
    </source>
</evidence>
<feature type="transmembrane region" description="Helical" evidence="1">
    <location>
        <begin position="25"/>
        <end position="43"/>
    </location>
</feature>
<dbReference type="EMBL" id="NQKG01000016">
    <property type="protein sequence ID" value="OZY54141.1"/>
    <property type="molecule type" value="Genomic_DNA"/>
</dbReference>
<dbReference type="RefSeq" id="WP_047273239.1">
    <property type="nucleotide sequence ID" value="NZ_CP062158.2"/>
</dbReference>
<evidence type="ECO:0000313" key="3">
    <source>
        <dbReference type="EMBL" id="OZY54141.1"/>
    </source>
</evidence>
<feature type="domain" description="Prepilin type IV endopeptidase peptidase" evidence="2">
    <location>
        <begin position="5"/>
        <end position="110"/>
    </location>
</feature>
<dbReference type="Pfam" id="PF01478">
    <property type="entry name" value="Peptidase_A24"/>
    <property type="match status" value="1"/>
</dbReference>
<dbReference type="GO" id="GO:0004190">
    <property type="term" value="F:aspartic-type endopeptidase activity"/>
    <property type="evidence" value="ECO:0007669"/>
    <property type="project" value="InterPro"/>
</dbReference>
<feature type="transmembrane region" description="Helical" evidence="1">
    <location>
        <begin position="55"/>
        <end position="73"/>
    </location>
</feature>
<reference evidence="3 5" key="1">
    <citation type="submission" date="2017-08" db="EMBL/GenBank/DDBJ databases">
        <title>Genomic and metabolic characterisation of spoilage-associated Pseudomonas species.</title>
        <authorList>
            <person name="Stanborough T."/>
            <person name="Fegan N."/>
            <person name="Powell S.M."/>
            <person name="Singh T."/>
            <person name="Tamplin M.L."/>
            <person name="Chandry P.S."/>
        </authorList>
    </citation>
    <scope>NUCLEOTIDE SEQUENCE [LARGE SCALE GENOMIC DNA]</scope>
    <source>
        <strain evidence="3 5">L1814</strain>
    </source>
</reference>
<evidence type="ECO:0000313" key="4">
    <source>
        <dbReference type="EMBL" id="SOB55453.1"/>
    </source>
</evidence>
<dbReference type="InterPro" id="IPR000045">
    <property type="entry name" value="Prepilin_IV_endopep_pep"/>
</dbReference>
<keyword evidence="1" id="KW-0812">Transmembrane</keyword>
<gene>
    <name evidence="3" type="ORF">CJF38_15830</name>
    <name evidence="4" type="ORF">PLUA15_90214</name>
</gene>
<accession>A0AAX2HEY6</accession>
<keyword evidence="1" id="KW-1133">Transmembrane helix</keyword>
<evidence type="ECO:0000256" key="1">
    <source>
        <dbReference type="SAM" id="Phobius"/>
    </source>
</evidence>